<dbReference type="Proteomes" id="UP000764045">
    <property type="component" value="Unassembled WGS sequence"/>
</dbReference>
<dbReference type="SUPFAM" id="SSF48239">
    <property type="entry name" value="Terpenoid cyclases/Protein prenyltransferases"/>
    <property type="match status" value="1"/>
</dbReference>
<organism evidence="4 5">
    <name type="scientific">Marseilla massiliensis</name>
    <dbReference type="NCBI Taxonomy" id="1841864"/>
    <lineage>
        <taxon>Bacteria</taxon>
        <taxon>Pseudomonadati</taxon>
        <taxon>Bacteroidota</taxon>
        <taxon>Bacteroidia</taxon>
        <taxon>Bacteroidales</taxon>
        <taxon>Prevotellaceae</taxon>
        <taxon>Marseilla</taxon>
    </lineage>
</organism>
<evidence type="ECO:0000259" key="3">
    <source>
        <dbReference type="SMART" id="SM01360"/>
    </source>
</evidence>
<name>A0A938WL12_9BACT</name>
<gene>
    <name evidence="4" type="ORF">H6B30_04965</name>
</gene>
<evidence type="ECO:0000313" key="5">
    <source>
        <dbReference type="Proteomes" id="UP000764045"/>
    </source>
</evidence>
<sequence length="1839" mass="200366">MKKLALSIVVALALLPVSMFGQSYSALWKQADEAADKDLPKTRIGILEKIEAKARAEKAYGQLLKAGLLKARVAAEVAPDSLRPAVDRLAAQCHGADDPVLKAVCAAVLYRIYTANPDVDDSASVLAGRYKAMAMADVGALARTKADAFSPMVTEGYNGKIFGDDMLSVVGYEVGDFGALYNHYNAAGNRQAACLAALGMIRQHKGQAEVCVNKSEYINWLDSLTHVYSDLDVACEAAIERYRYMEDCPGVTAEQKISYIHYALDKWGGWQNAGQLRNAERELTAPCFTVQMASSVVEPGKAQTMTLSGLRNVGSVQMAVYRTALQGDTDLNPANEDDYRKMRAGLQELKDKAQEHRYISHPDYQFFEDSMVVPGLPAGVYMIEVRTSPATETVRWLYYVTDVYLLSHGLPGNRTRYVAVSATTGQPLPGARVRLETECRYGGKPVAATLTCNADGETVYAYGKRQPARARAFTDTDRYSPNAWAYNVFSYSSRDGQSEQTRVFTDRSVYRPGQTVHASAVVYESAGGTDAKAKAGRRVKALLRDANFKVVSEKEIVTDGYGTCAADFVLPVGTLNGSFTVFVNNSSARIRVEEYKRPTFKVEFPKINEKYAAGDTLVVRAKALSFAGVPVQGAQVKYTVRRRRSLWWRPAPGFSASSKALPGMDDTELWSGNAVTGADGSFAVTMPMVLPDMPKGISMFYNIVATADVTDVGGETRTGEVSVPIGTKPTAFSCDLPEKVVADSFKTVVFTLRNAAGEPISADVRFRIDGSGEWLSGKTSAPLPVGRRLASGRHRLFAVCETDTIDTEFVAFSLNDTVPCINSRSWFYASATEFPADGRPVTVQVGSSDSTVHIVYCLASGDRIIESGAADVTNRLVNRKFVYKEEYGDGLLLTYAWVKNGQCHKYSATIARPVPDRRLRMAWTTFRDRLTPGQKEEWRLSITNPDGTPAKAQLMATLYDMSLDQVVPHSWSLDVSEWLSLPYAAWLSRPSIGIYQSAEQSWKPFAFRELAVSSFDSSVFPVSVPMLYCYSNIMVRGTRSVKRAPMAMAKAALNSAEAAADMTVEAEQSVALTGAVPAPEAASGAPAGGGGRAVGVQVRENLNETAFFYPALETDAEGGVTLKFTLPESLTTWRFIGVAHTKDMLTGTIGGEAVARKDVMVQPNVPRFVRVGDKARITARVINTSEKGVGGTARMELIDPETEAVVLSRTQSFAVEAGATAAVAFDCSPDGAQPLLVCRITASGNGFSDGEQHYLPVLPDRERVTVTVPFTQHGTGTMAVRIDTMFKKGVSDRKLTIEYTNNPAWLMVQALPYVGTPSDDNAVDQAVAFYANALGRSMALRSPRVKTVFDSWRMEPAGAQSLTSSLAKNAELKDIVMSETPWVADADRETEQKQRLADFFDESLMQSRMDAAAGKLRALQNPDGSWSWWPDMPGSLSMTVEVAEMLVRLDNMAGRQELSAAMLNKAFGYMDKRFVEQVADMKRAERAGRPQAFPGGEALRYLYLCAVDGRKHSASASAAADYLVALLRKEAKGQSIYDKALTAIVLAKRGDSRLGREYVQSLKEYTVFTEEAGRYYDTPRAAYSWRDYRIPTQVAAMEAIAAITPQDSATLDQMRRWLLGQKRTQAWDTPINSVNAIYAFLAGGTELLESGGRTALAIDGKAIDAPQATAGLGYVKTALHDPKGTTFTATKTSGGTSWGAVYAQFMQDASQVAPSASGISVKREIVADSAGLHVGSRVRVRITIRADRDLDFVQVADRRAACMEPVGQLSGYRNGAYCSPKDNATNYYFDRMSKGTHVVETEYYIDRAGRYETGTCTAGCAYAPEYRATAPSVAIEVKE</sequence>
<dbReference type="GO" id="GO:0004866">
    <property type="term" value="F:endopeptidase inhibitor activity"/>
    <property type="evidence" value="ECO:0007669"/>
    <property type="project" value="InterPro"/>
</dbReference>
<feature type="chain" id="PRO_5036887479" evidence="2">
    <location>
        <begin position="22"/>
        <end position="1839"/>
    </location>
</feature>
<dbReference type="SMART" id="SM01360">
    <property type="entry name" value="A2M"/>
    <property type="match status" value="1"/>
</dbReference>
<evidence type="ECO:0000256" key="2">
    <source>
        <dbReference type="SAM" id="SignalP"/>
    </source>
</evidence>
<dbReference type="RefSeq" id="WP_205108513.1">
    <property type="nucleotide sequence ID" value="NZ_JACJJL010000006.1"/>
</dbReference>
<evidence type="ECO:0000313" key="4">
    <source>
        <dbReference type="EMBL" id="MBM6661110.1"/>
    </source>
</evidence>
<evidence type="ECO:0000256" key="1">
    <source>
        <dbReference type="ARBA" id="ARBA00010556"/>
    </source>
</evidence>
<dbReference type="InterPro" id="IPR002890">
    <property type="entry name" value="MG2"/>
</dbReference>
<dbReference type="Gene3D" id="1.50.10.20">
    <property type="match status" value="1"/>
</dbReference>
<dbReference type="InterPro" id="IPR041246">
    <property type="entry name" value="Bact_MG10"/>
</dbReference>
<dbReference type="Gene3D" id="2.60.40.1930">
    <property type="match status" value="1"/>
</dbReference>
<comment type="caution">
    <text evidence="4">The sequence shown here is derived from an EMBL/GenBank/DDBJ whole genome shotgun (WGS) entry which is preliminary data.</text>
</comment>
<dbReference type="InterPro" id="IPR001599">
    <property type="entry name" value="Macroglobln_a2"/>
</dbReference>
<reference evidence="4 5" key="1">
    <citation type="journal article" date="2021" name="Sci. Rep.">
        <title>The distribution of antibiotic resistance genes in chicken gut microbiota commensals.</title>
        <authorList>
            <person name="Juricova H."/>
            <person name="Matiasovicova J."/>
            <person name="Kubasova T."/>
            <person name="Cejkova D."/>
            <person name="Rychlik I."/>
        </authorList>
    </citation>
    <scope>NUCLEOTIDE SEQUENCE [LARGE SCALE GENOMIC DNA]</scope>
    <source>
        <strain evidence="4 5">An819</strain>
    </source>
</reference>
<dbReference type="EMBL" id="JACJJL010000006">
    <property type="protein sequence ID" value="MBM6661110.1"/>
    <property type="molecule type" value="Genomic_DNA"/>
</dbReference>
<comment type="similarity">
    <text evidence="1">Belongs to the protease inhibitor I39 (alpha-2-macroglobulin) family. Bacterial alpha-2-macroglobulin subfamily.</text>
</comment>
<keyword evidence="5" id="KW-1185">Reference proteome</keyword>
<dbReference type="PANTHER" id="PTHR40094:SF1">
    <property type="entry name" value="UBIQUITIN DOMAIN-CONTAINING PROTEIN"/>
    <property type="match status" value="1"/>
</dbReference>
<feature type="signal peptide" evidence="2">
    <location>
        <begin position="1"/>
        <end position="21"/>
    </location>
</feature>
<dbReference type="InterPro" id="IPR008930">
    <property type="entry name" value="Terpenoid_cyclase/PrenylTrfase"/>
</dbReference>
<dbReference type="Pfam" id="PF00207">
    <property type="entry name" value="A2M"/>
    <property type="match status" value="1"/>
</dbReference>
<dbReference type="Pfam" id="PF17973">
    <property type="entry name" value="bMG10"/>
    <property type="match status" value="1"/>
</dbReference>
<protein>
    <submittedName>
        <fullName evidence="4">Alpha-2-macroglobulin</fullName>
    </submittedName>
</protein>
<dbReference type="InterPro" id="IPR051802">
    <property type="entry name" value="YfhM-like"/>
</dbReference>
<dbReference type="Pfam" id="PF01835">
    <property type="entry name" value="MG2"/>
    <property type="match status" value="1"/>
</dbReference>
<proteinExistence type="inferred from homology"/>
<dbReference type="PANTHER" id="PTHR40094">
    <property type="entry name" value="ALPHA-2-MACROGLOBULIN HOMOLOG"/>
    <property type="match status" value="1"/>
</dbReference>
<keyword evidence="2" id="KW-0732">Signal</keyword>
<feature type="domain" description="Alpha-2-macroglobulin" evidence="3">
    <location>
        <begin position="1105"/>
        <end position="1195"/>
    </location>
</feature>
<accession>A0A938WL12</accession>